<evidence type="ECO:0000313" key="3">
    <source>
        <dbReference type="Proteomes" id="UP000008281"/>
    </source>
</evidence>
<evidence type="ECO:0000313" key="2">
    <source>
        <dbReference type="EMBL" id="EFO97999.1"/>
    </source>
</evidence>
<feature type="compositionally biased region" description="Basic and acidic residues" evidence="1">
    <location>
        <begin position="68"/>
        <end position="92"/>
    </location>
</feature>
<dbReference type="AlphaFoldDB" id="E3NVD3"/>
<feature type="compositionally biased region" description="Acidic residues" evidence="1">
    <location>
        <begin position="301"/>
        <end position="311"/>
    </location>
</feature>
<dbReference type="InParanoid" id="E3NVD3"/>
<keyword evidence="3" id="KW-1185">Reference proteome</keyword>
<gene>
    <name evidence="2" type="ORF">CRE_11634</name>
</gene>
<feature type="region of interest" description="Disordered" evidence="1">
    <location>
        <begin position="1"/>
        <end position="129"/>
    </location>
</feature>
<dbReference type="Proteomes" id="UP000008281">
    <property type="component" value="Unassembled WGS sequence"/>
</dbReference>
<name>E3NVD3_CAERE</name>
<dbReference type="HOGENOM" id="CLU_878724_0_0_1"/>
<reference evidence="2" key="1">
    <citation type="submission" date="2007-07" db="EMBL/GenBank/DDBJ databases">
        <title>PCAP assembly of the Caenorhabditis remanei genome.</title>
        <authorList>
            <consortium name="The Caenorhabditis remanei Sequencing Consortium"/>
            <person name="Wilson R.K."/>
        </authorList>
    </citation>
    <scope>NUCLEOTIDE SEQUENCE [LARGE SCALE GENOMIC DNA]</scope>
    <source>
        <strain evidence="2">PB4641</strain>
    </source>
</reference>
<accession>E3NVD3</accession>
<feature type="compositionally biased region" description="Basic and acidic residues" evidence="1">
    <location>
        <begin position="146"/>
        <end position="175"/>
    </location>
</feature>
<protein>
    <submittedName>
        <fullName evidence="2">Uncharacterized protein</fullName>
    </submittedName>
</protein>
<feature type="compositionally biased region" description="Basic and acidic residues" evidence="1">
    <location>
        <begin position="1"/>
        <end position="46"/>
    </location>
</feature>
<feature type="region of interest" description="Disordered" evidence="1">
    <location>
        <begin position="142"/>
        <end position="318"/>
    </location>
</feature>
<proteinExistence type="predicted"/>
<organism evidence="3">
    <name type="scientific">Caenorhabditis remanei</name>
    <name type="common">Caenorhabditis vulgaris</name>
    <dbReference type="NCBI Taxonomy" id="31234"/>
    <lineage>
        <taxon>Eukaryota</taxon>
        <taxon>Metazoa</taxon>
        <taxon>Ecdysozoa</taxon>
        <taxon>Nematoda</taxon>
        <taxon>Chromadorea</taxon>
        <taxon>Rhabditida</taxon>
        <taxon>Rhabditina</taxon>
        <taxon>Rhabditomorpha</taxon>
        <taxon>Rhabditoidea</taxon>
        <taxon>Rhabditidae</taxon>
        <taxon>Peloderinae</taxon>
        <taxon>Caenorhabditis</taxon>
    </lineage>
</organism>
<sequence length="318" mass="35080">MGERDRDPCGHEHALPGEREQEVLHDGQQHEQEDDHRGDEHPRDVRQPQSQHPLAERPQVRRAQVVVRRVDAGLRGDDHDEAEDPHQVHDAAGDAGLGHLHAGDREGEEDADERREAVGEDVEQGAEGEALVELHILPLAEGGVVHGEHHHDPDAHVADEGREPAGTARDERQFDLRCVGQPRVAEAVHDARPDHGGDQPEEVQRHEPAVELVEESAHAADDERRRVDDHHEAPQPHRPAEGGHQGVGHDRSLEHGVVDRDESEDDRRDRGSGGAEDRARELRDRGAVVDGVLGQHGVDGAVDDDRQDDADDRVRGAV</sequence>
<feature type="compositionally biased region" description="Basic and acidic residues" evidence="1">
    <location>
        <begin position="186"/>
        <end position="287"/>
    </location>
</feature>
<feature type="non-terminal residue" evidence="2">
    <location>
        <position position="318"/>
    </location>
</feature>
<dbReference type="EMBL" id="DS270910">
    <property type="protein sequence ID" value="EFO97999.1"/>
    <property type="molecule type" value="Genomic_DNA"/>
</dbReference>
<evidence type="ECO:0000256" key="1">
    <source>
        <dbReference type="SAM" id="MobiDB-lite"/>
    </source>
</evidence>